<dbReference type="RefSeq" id="WP_207137884.1">
    <property type="nucleotide sequence ID" value="NZ_JAEKJZ010000001.1"/>
</dbReference>
<proteinExistence type="predicted"/>
<name>A0A939EAY4_9HYPH</name>
<evidence type="ECO:0000313" key="3">
    <source>
        <dbReference type="Proteomes" id="UP000664096"/>
    </source>
</evidence>
<evidence type="ECO:0000259" key="1">
    <source>
        <dbReference type="Pfam" id="PF06568"/>
    </source>
</evidence>
<sequence length="77" mass="9021">MSLEIETVFRSRAHSRGILLAALHGVAERLHRYYVRRATYRALSRLSEAELKDIGLMRTELGYQELHEDRGRIRGLR</sequence>
<gene>
    <name evidence="2" type="ORF">JF539_00140</name>
</gene>
<dbReference type="Pfam" id="PF06568">
    <property type="entry name" value="YjiS-like"/>
    <property type="match status" value="1"/>
</dbReference>
<evidence type="ECO:0000313" key="2">
    <source>
        <dbReference type="EMBL" id="MBN9668723.1"/>
    </source>
</evidence>
<dbReference type="EMBL" id="JAEKJZ010000001">
    <property type="protein sequence ID" value="MBN9668723.1"/>
    <property type="molecule type" value="Genomic_DNA"/>
</dbReference>
<reference evidence="2" key="1">
    <citation type="submission" date="2020-12" db="EMBL/GenBank/DDBJ databases">
        <title>Oil enriched cultivation method for isolating marine PHA-producing bacteria.</title>
        <authorList>
            <person name="Zheng W."/>
            <person name="Yu S."/>
            <person name="Huang Y."/>
        </authorList>
    </citation>
    <scope>NUCLEOTIDE SEQUENCE</scope>
    <source>
        <strain evidence="2">SY-2-12</strain>
    </source>
</reference>
<accession>A0A939EAY4</accession>
<comment type="caution">
    <text evidence="2">The sequence shown here is derived from an EMBL/GenBank/DDBJ whole genome shotgun (WGS) entry which is preliminary data.</text>
</comment>
<protein>
    <submittedName>
        <fullName evidence="2">DUF1127 domain-containing protein</fullName>
    </submittedName>
</protein>
<dbReference type="Proteomes" id="UP000664096">
    <property type="component" value="Unassembled WGS sequence"/>
</dbReference>
<organism evidence="2 3">
    <name type="scientific">Roseibium aggregatum</name>
    <dbReference type="NCBI Taxonomy" id="187304"/>
    <lineage>
        <taxon>Bacteria</taxon>
        <taxon>Pseudomonadati</taxon>
        <taxon>Pseudomonadota</taxon>
        <taxon>Alphaproteobacteria</taxon>
        <taxon>Hyphomicrobiales</taxon>
        <taxon>Stappiaceae</taxon>
        <taxon>Roseibium</taxon>
    </lineage>
</organism>
<dbReference type="InterPro" id="IPR009506">
    <property type="entry name" value="YjiS-like"/>
</dbReference>
<feature type="domain" description="YjiS-like" evidence="1">
    <location>
        <begin position="26"/>
        <end position="60"/>
    </location>
</feature>
<dbReference type="AlphaFoldDB" id="A0A939EAY4"/>